<dbReference type="AlphaFoldDB" id="A0AA36HAY1"/>
<feature type="signal peptide" evidence="1">
    <location>
        <begin position="1"/>
        <end position="18"/>
    </location>
</feature>
<name>A0AA36HAY1_CYLNA</name>
<evidence type="ECO:0000256" key="1">
    <source>
        <dbReference type="SAM" id="SignalP"/>
    </source>
</evidence>
<dbReference type="EMBL" id="CATQJL010000316">
    <property type="protein sequence ID" value="CAJ0607001.1"/>
    <property type="molecule type" value="Genomic_DNA"/>
</dbReference>
<evidence type="ECO:0000313" key="2">
    <source>
        <dbReference type="EMBL" id="CAJ0607001.1"/>
    </source>
</evidence>
<keyword evidence="1" id="KW-0732">Signal</keyword>
<accession>A0AA36HAY1</accession>
<gene>
    <name evidence="2" type="ORF">CYNAS_LOCUS18984</name>
</gene>
<organism evidence="2 3">
    <name type="scientific">Cylicocyclus nassatus</name>
    <name type="common">Nematode worm</name>
    <dbReference type="NCBI Taxonomy" id="53992"/>
    <lineage>
        <taxon>Eukaryota</taxon>
        <taxon>Metazoa</taxon>
        <taxon>Ecdysozoa</taxon>
        <taxon>Nematoda</taxon>
        <taxon>Chromadorea</taxon>
        <taxon>Rhabditida</taxon>
        <taxon>Rhabditina</taxon>
        <taxon>Rhabditomorpha</taxon>
        <taxon>Strongyloidea</taxon>
        <taxon>Strongylidae</taxon>
        <taxon>Cylicocyclus</taxon>
    </lineage>
</organism>
<reference evidence="2" key="1">
    <citation type="submission" date="2023-07" db="EMBL/GenBank/DDBJ databases">
        <authorList>
            <consortium name="CYATHOMIX"/>
        </authorList>
    </citation>
    <scope>NUCLEOTIDE SEQUENCE</scope>
    <source>
        <strain evidence="2">N/A</strain>
    </source>
</reference>
<comment type="caution">
    <text evidence="2">The sequence shown here is derived from an EMBL/GenBank/DDBJ whole genome shotgun (WGS) entry which is preliminary data.</text>
</comment>
<keyword evidence="3" id="KW-1185">Reference proteome</keyword>
<dbReference type="Proteomes" id="UP001176961">
    <property type="component" value="Unassembled WGS sequence"/>
</dbReference>
<sequence>MDMQKIILLLLLISGTTARKRVRAECWFEGNFWNGFADELDERIATKIKETRKEIDMRQISYVLQMEERYDNASYLLVMVVGKNGRTLCFKARVADQHVLSFAESERRCSYYLMKCQNKGIPRGVLTEMLGMDKAP</sequence>
<proteinExistence type="predicted"/>
<feature type="chain" id="PRO_5041245017" evidence="1">
    <location>
        <begin position="19"/>
        <end position="136"/>
    </location>
</feature>
<protein>
    <submittedName>
        <fullName evidence="2">Uncharacterized protein</fullName>
    </submittedName>
</protein>
<evidence type="ECO:0000313" key="3">
    <source>
        <dbReference type="Proteomes" id="UP001176961"/>
    </source>
</evidence>